<dbReference type="EMBL" id="WSFC01000020">
    <property type="protein sequence ID" value="NDL03793.1"/>
    <property type="molecule type" value="Genomic_DNA"/>
</dbReference>
<keyword evidence="2" id="KW-1185">Reference proteome</keyword>
<reference evidence="1 2" key="1">
    <citation type="submission" date="2019-12" db="EMBL/GenBank/DDBJ databases">
        <title>Engineering Photorhabdus to improve their lethality against agricultural pests.</title>
        <authorList>
            <person name="Machado R.A.R."/>
        </authorList>
    </citation>
    <scope>NUCLEOTIDE SEQUENCE [LARGE SCALE GENOMIC DNA]</scope>
    <source>
        <strain evidence="1 2">M-CN4</strain>
    </source>
</reference>
<organism evidence="1 2">
    <name type="scientific">Photorhabdus bodei</name>
    <dbReference type="NCBI Taxonomy" id="2029681"/>
    <lineage>
        <taxon>Bacteria</taxon>
        <taxon>Pseudomonadati</taxon>
        <taxon>Pseudomonadota</taxon>
        <taxon>Gammaproteobacteria</taxon>
        <taxon>Enterobacterales</taxon>
        <taxon>Morganellaceae</taxon>
        <taxon>Photorhabdus</taxon>
    </lineage>
</organism>
<name>A0ABX0APG7_9GAMM</name>
<evidence type="ECO:0000313" key="1">
    <source>
        <dbReference type="EMBL" id="NDL03793.1"/>
    </source>
</evidence>
<evidence type="ECO:0000313" key="2">
    <source>
        <dbReference type="Proteomes" id="UP000466619"/>
    </source>
</evidence>
<comment type="caution">
    <text evidence="1">The sequence shown here is derived from an EMBL/GenBank/DDBJ whole genome shotgun (WGS) entry which is preliminary data.</text>
</comment>
<dbReference type="Proteomes" id="UP000466619">
    <property type="component" value="Unassembled WGS sequence"/>
</dbReference>
<accession>A0ABX0APG7</accession>
<proteinExistence type="predicted"/>
<gene>
    <name evidence="1" type="ORF">GPY48_11310</name>
</gene>
<sequence>MKYPDQHVYHAGLYVVRGQTCDQYHLMSDQLQCHLQPIQTVHHRLQASIHTVWNVPKAKTFSLLFLIQVKEI</sequence>
<protein>
    <submittedName>
        <fullName evidence="1">Uncharacterized protein</fullName>
    </submittedName>
</protein>